<accession>A0A8S5UCQ8</accession>
<protein>
    <submittedName>
        <fullName evidence="1">Uncharacterized protein</fullName>
    </submittedName>
</protein>
<dbReference type="EMBL" id="BK016063">
    <property type="protein sequence ID" value="DAF92158.1"/>
    <property type="molecule type" value="Genomic_DNA"/>
</dbReference>
<organism evidence="1">
    <name type="scientific">Siphoviridae sp. ctgN495</name>
    <dbReference type="NCBI Taxonomy" id="2825608"/>
    <lineage>
        <taxon>Viruses</taxon>
        <taxon>Duplodnaviria</taxon>
        <taxon>Heunggongvirae</taxon>
        <taxon>Uroviricota</taxon>
        <taxon>Caudoviricetes</taxon>
    </lineage>
</organism>
<proteinExistence type="predicted"/>
<name>A0A8S5UCQ8_9CAUD</name>
<sequence>MSRYSSSTSNPQITSPYLKVNNEDASFSSSFQRSFSFFVRLADYSDISQ</sequence>
<evidence type="ECO:0000313" key="1">
    <source>
        <dbReference type="EMBL" id="DAF92158.1"/>
    </source>
</evidence>
<reference evidence="1" key="1">
    <citation type="journal article" date="2021" name="Proc. Natl. Acad. Sci. U.S.A.">
        <title>A Catalog of Tens of Thousands of Viruses from Human Metagenomes Reveals Hidden Associations with Chronic Diseases.</title>
        <authorList>
            <person name="Tisza M.J."/>
            <person name="Buck C.B."/>
        </authorList>
    </citation>
    <scope>NUCLEOTIDE SEQUENCE</scope>
    <source>
        <strain evidence="1">CtgN495</strain>
    </source>
</reference>